<dbReference type="AlphaFoldDB" id="A0A9W4IKV8"/>
<sequence>MPISEETLQASVLGRAIDEASNETVRAVLKSTCAKSDEAHKEAESRLVAVITDAKDEPGAAKTPVPRYAVCVNCEKEFDVTTNTKKSCRYHPRKCEPTGEELWDDNYDEFEVDTEEMRQDFPHCFTFGCCDGNLEDNPEGCVNDFHEEPHSNEKPAKRARAC</sequence>
<gene>
    <name evidence="1" type="ORF">PSALAMII_LOCUS2517</name>
</gene>
<evidence type="ECO:0000313" key="1">
    <source>
        <dbReference type="EMBL" id="CAG8327645.1"/>
    </source>
</evidence>
<keyword evidence="2" id="KW-1185">Reference proteome</keyword>
<dbReference type="EMBL" id="CAJVPG010000099">
    <property type="protein sequence ID" value="CAG8327645.1"/>
    <property type="molecule type" value="Genomic_DNA"/>
</dbReference>
<accession>A0A9W4IKV8</accession>
<dbReference type="Proteomes" id="UP001152649">
    <property type="component" value="Unassembled WGS sequence"/>
</dbReference>
<evidence type="ECO:0008006" key="3">
    <source>
        <dbReference type="Google" id="ProtNLM"/>
    </source>
</evidence>
<organism evidence="1 2">
    <name type="scientific">Penicillium salamii</name>
    <dbReference type="NCBI Taxonomy" id="1612424"/>
    <lineage>
        <taxon>Eukaryota</taxon>
        <taxon>Fungi</taxon>
        <taxon>Dikarya</taxon>
        <taxon>Ascomycota</taxon>
        <taxon>Pezizomycotina</taxon>
        <taxon>Eurotiomycetes</taxon>
        <taxon>Eurotiomycetidae</taxon>
        <taxon>Eurotiales</taxon>
        <taxon>Aspergillaceae</taxon>
        <taxon>Penicillium</taxon>
    </lineage>
</organism>
<dbReference type="PANTHER" id="PTHR38167">
    <property type="entry name" value="C2H2-TYPE DOMAIN-CONTAINING PROTEIN"/>
    <property type="match status" value="1"/>
</dbReference>
<proteinExistence type="predicted"/>
<name>A0A9W4IKV8_9EURO</name>
<reference evidence="1" key="1">
    <citation type="submission" date="2021-07" db="EMBL/GenBank/DDBJ databases">
        <authorList>
            <person name="Branca A.L. A."/>
        </authorList>
    </citation>
    <scope>NUCLEOTIDE SEQUENCE</scope>
</reference>
<dbReference type="OrthoDB" id="5422613at2759"/>
<comment type="caution">
    <text evidence="1">The sequence shown here is derived from an EMBL/GenBank/DDBJ whole genome shotgun (WGS) entry which is preliminary data.</text>
</comment>
<evidence type="ECO:0000313" key="2">
    <source>
        <dbReference type="Proteomes" id="UP001152649"/>
    </source>
</evidence>
<dbReference type="PANTHER" id="PTHR38167:SF1">
    <property type="entry name" value="C2H2-TYPE DOMAIN-CONTAINING PROTEIN"/>
    <property type="match status" value="1"/>
</dbReference>
<protein>
    <recommendedName>
        <fullName evidence="3">C2H2-type domain-containing protein</fullName>
    </recommendedName>
</protein>